<comment type="caution">
    <text evidence="5">The sequence shown here is derived from an EMBL/GenBank/DDBJ whole genome shotgun (WGS) entry which is preliminary data.</text>
</comment>
<dbReference type="Pfam" id="PF03537">
    <property type="entry name" value="Glyco_hydro_114"/>
    <property type="match status" value="1"/>
</dbReference>
<accession>A0AAV9TUV2</accession>
<name>A0AAV9TUV2_9PEZI</name>
<keyword evidence="6" id="KW-1185">Reference proteome</keyword>
<keyword evidence="3" id="KW-0732">Signal</keyword>
<evidence type="ECO:0000256" key="2">
    <source>
        <dbReference type="ARBA" id="ARBA00012755"/>
    </source>
</evidence>
<sequence length="331" mass="35986">MALSRLALLSLAPAGILGLATSGGLSRRAVDWSRWKPGVSFQIVLHQPIKVNTLADVTPAEAVVWDIDLQHAVDYDNVIPNLKSAGKIVICYFNGGAVQDWDEDLDAFPAGVIGSPLNPPYTDERYLDVRDARVVNLMKRRLERAADIGCDGVDPDNIDAWAEDGNDPTGFNLTPSDYAAYLTTLASHAHKLTTASSRSLLLGQKNAPTIAPQLSSVADFAVLETCLGTRTSDEVEPFCADFHPYVEAGKPVFQIEYPTSVRDDMDIDQADYDHFCVDKNGNEGFSEVLKHASEQVDGWGQFCGLGRTGGRFETPVVDEDEERIKVSGVDG</sequence>
<dbReference type="AlphaFoldDB" id="A0AAV9TUV2"/>
<dbReference type="GO" id="GO:0004557">
    <property type="term" value="F:alpha-galactosidase activity"/>
    <property type="evidence" value="ECO:0007669"/>
    <property type="project" value="UniProtKB-EC"/>
</dbReference>
<dbReference type="PANTHER" id="PTHR35273:SF2">
    <property type="entry name" value="ALPHA-GALACTOSIDASE"/>
    <property type="match status" value="1"/>
</dbReference>
<reference evidence="5 6" key="1">
    <citation type="submission" date="2023-04" db="EMBL/GenBank/DDBJ databases">
        <title>Colletotrichum tabacum stain YC1 causing leaf anthracnose on Nicotiana tabacum(L.) cv.</title>
        <authorList>
            <person name="Ji Z."/>
            <person name="Wang M."/>
            <person name="Zhang J."/>
            <person name="Wang N."/>
            <person name="Zhou Z."/>
        </authorList>
    </citation>
    <scope>NUCLEOTIDE SEQUENCE [LARGE SCALE GENOMIC DNA]</scope>
    <source>
        <strain evidence="5 6">YC1</strain>
    </source>
</reference>
<feature type="signal peptide" evidence="3">
    <location>
        <begin position="1"/>
        <end position="18"/>
    </location>
</feature>
<evidence type="ECO:0000259" key="4">
    <source>
        <dbReference type="Pfam" id="PF03537"/>
    </source>
</evidence>
<dbReference type="InterPro" id="IPR004352">
    <property type="entry name" value="GH114_TIM-barrel"/>
</dbReference>
<gene>
    <name evidence="5" type="ORF">QIS74_00253</name>
</gene>
<evidence type="ECO:0000313" key="6">
    <source>
        <dbReference type="Proteomes" id="UP001327957"/>
    </source>
</evidence>
<dbReference type="EC" id="3.2.1.22" evidence="2"/>
<feature type="domain" description="Glycoside-hydrolase family GH114 TIM-barrel" evidence="4">
    <location>
        <begin position="40"/>
        <end position="299"/>
    </location>
</feature>
<organism evidence="5 6">
    <name type="scientific">Colletotrichum tabaci</name>
    <dbReference type="NCBI Taxonomy" id="1209068"/>
    <lineage>
        <taxon>Eukaryota</taxon>
        <taxon>Fungi</taxon>
        <taxon>Dikarya</taxon>
        <taxon>Ascomycota</taxon>
        <taxon>Pezizomycotina</taxon>
        <taxon>Sordariomycetes</taxon>
        <taxon>Hypocreomycetidae</taxon>
        <taxon>Glomerellales</taxon>
        <taxon>Glomerellaceae</taxon>
        <taxon>Colletotrichum</taxon>
        <taxon>Colletotrichum destructivum species complex</taxon>
    </lineage>
</organism>
<dbReference type="Proteomes" id="UP001327957">
    <property type="component" value="Unassembled WGS sequence"/>
</dbReference>
<dbReference type="SUPFAM" id="SSF51445">
    <property type="entry name" value="(Trans)glycosidases"/>
    <property type="match status" value="1"/>
</dbReference>
<dbReference type="EMBL" id="JASAOK010000001">
    <property type="protein sequence ID" value="KAK6226698.1"/>
    <property type="molecule type" value="Genomic_DNA"/>
</dbReference>
<evidence type="ECO:0000313" key="5">
    <source>
        <dbReference type="EMBL" id="KAK6226698.1"/>
    </source>
</evidence>
<dbReference type="Gene3D" id="3.20.20.70">
    <property type="entry name" value="Aldolase class I"/>
    <property type="match status" value="1"/>
</dbReference>
<evidence type="ECO:0000256" key="1">
    <source>
        <dbReference type="ARBA" id="ARBA00001255"/>
    </source>
</evidence>
<evidence type="ECO:0000256" key="3">
    <source>
        <dbReference type="SAM" id="SignalP"/>
    </source>
</evidence>
<protein>
    <recommendedName>
        <fullName evidence="2">alpha-galactosidase</fullName>
        <ecNumber evidence="2">3.2.1.22</ecNumber>
    </recommendedName>
</protein>
<dbReference type="InterPro" id="IPR013785">
    <property type="entry name" value="Aldolase_TIM"/>
</dbReference>
<comment type="catalytic activity">
    <reaction evidence="1">
        <text>Hydrolysis of terminal, non-reducing alpha-D-galactose residues in alpha-D-galactosides, including galactose oligosaccharides, galactomannans and galactolipids.</text>
        <dbReference type="EC" id="3.2.1.22"/>
    </reaction>
</comment>
<dbReference type="InterPro" id="IPR017853">
    <property type="entry name" value="GH"/>
</dbReference>
<proteinExistence type="predicted"/>
<feature type="chain" id="PRO_5043620172" description="alpha-galactosidase" evidence="3">
    <location>
        <begin position="19"/>
        <end position="331"/>
    </location>
</feature>
<dbReference type="PANTHER" id="PTHR35273">
    <property type="entry name" value="ALPHA-1,4 POLYGALACTOSAMINIDASE, PUTATIVE (AFU_ORTHOLOGUE AFUA_3G07890)-RELATED"/>
    <property type="match status" value="1"/>
</dbReference>